<dbReference type="InterPro" id="IPR034660">
    <property type="entry name" value="DinB/YfiT-like"/>
</dbReference>
<dbReference type="SUPFAM" id="SSF109854">
    <property type="entry name" value="DinB/YfiT-like putative metalloenzymes"/>
    <property type="match status" value="1"/>
</dbReference>
<dbReference type="Proteomes" id="UP000198769">
    <property type="component" value="Unassembled WGS sequence"/>
</dbReference>
<dbReference type="AlphaFoldDB" id="A0A1I5B1G0"/>
<sequence>MINFNVPSFFIKFNPITMIIESLRSLYSRDLNKLKTEIESYRNETSMWKTYQNITNSAGNLCLHLVGNLNHFIGAELGKTGYVRNRELEFSLKDIPQTELLAMAEATTAMVDQVLSQLTSEDLEKEYPLVVFEDKMTTGYFLIHLITHLDYHLGQINYHRRLLDI</sequence>
<dbReference type="Pfam" id="PF07609">
    <property type="entry name" value="DUF1572"/>
    <property type="match status" value="1"/>
</dbReference>
<protein>
    <recommendedName>
        <fullName evidence="3">DinB superfamily protein</fullName>
    </recommendedName>
</protein>
<keyword evidence="2" id="KW-1185">Reference proteome</keyword>
<dbReference type="Gene3D" id="1.20.120.450">
    <property type="entry name" value="dinb family like domain"/>
    <property type="match status" value="1"/>
</dbReference>
<dbReference type="InterPro" id="IPR011466">
    <property type="entry name" value="DUF1572"/>
</dbReference>
<evidence type="ECO:0000313" key="2">
    <source>
        <dbReference type="Proteomes" id="UP000198769"/>
    </source>
</evidence>
<accession>A0A1I5B1G0</accession>
<evidence type="ECO:0008006" key="3">
    <source>
        <dbReference type="Google" id="ProtNLM"/>
    </source>
</evidence>
<dbReference type="EMBL" id="FOVD01000006">
    <property type="protein sequence ID" value="SFN68554.1"/>
    <property type="molecule type" value="Genomic_DNA"/>
</dbReference>
<proteinExistence type="predicted"/>
<organism evidence="1 2">
    <name type="scientific">Chryseobacterium oleae</name>
    <dbReference type="NCBI Taxonomy" id="491207"/>
    <lineage>
        <taxon>Bacteria</taxon>
        <taxon>Pseudomonadati</taxon>
        <taxon>Bacteroidota</taxon>
        <taxon>Flavobacteriia</taxon>
        <taxon>Flavobacteriales</taxon>
        <taxon>Weeksellaceae</taxon>
        <taxon>Chryseobacterium group</taxon>
        <taxon>Chryseobacterium</taxon>
    </lineage>
</organism>
<reference evidence="2" key="1">
    <citation type="submission" date="2016-10" db="EMBL/GenBank/DDBJ databases">
        <authorList>
            <person name="Varghese N."/>
            <person name="Submissions S."/>
        </authorList>
    </citation>
    <scope>NUCLEOTIDE SEQUENCE [LARGE SCALE GENOMIC DNA]</scope>
    <source>
        <strain evidence="2">DSM 25575</strain>
    </source>
</reference>
<evidence type="ECO:0000313" key="1">
    <source>
        <dbReference type="EMBL" id="SFN68554.1"/>
    </source>
</evidence>
<gene>
    <name evidence="1" type="ORF">SAMN05421594_3836</name>
</gene>
<name>A0A1I5B1G0_CHROL</name>